<keyword evidence="2" id="KW-1185">Reference proteome</keyword>
<proteinExistence type="predicted"/>
<dbReference type="GO" id="GO:0030659">
    <property type="term" value="C:cytoplasmic vesicle membrane"/>
    <property type="evidence" value="ECO:0007669"/>
    <property type="project" value="TreeGrafter"/>
</dbReference>
<accession>A0A914RXL6</accession>
<dbReference type="GO" id="GO:0006897">
    <property type="term" value="P:endocytosis"/>
    <property type="evidence" value="ECO:0007669"/>
    <property type="project" value="TreeGrafter"/>
</dbReference>
<sequence length="111" mass="12649">MNIFALQCGFAELFHWRRIISEYEEFDMFLADIFSPFLIDQRKSIAPSSMQSIGSAIAVMAIISIFFLPDKTVVLVNVIGLSHALIWLPQLISALDPCERIPIRSRHPRSE</sequence>
<dbReference type="GO" id="GO:0005886">
    <property type="term" value="C:plasma membrane"/>
    <property type="evidence" value="ECO:0007669"/>
    <property type="project" value="TreeGrafter"/>
</dbReference>
<dbReference type="GO" id="GO:0018996">
    <property type="term" value="P:molting cycle, collagen and cuticulin-based cuticle"/>
    <property type="evidence" value="ECO:0007669"/>
    <property type="project" value="TreeGrafter"/>
</dbReference>
<feature type="transmembrane region" description="Helical" evidence="1">
    <location>
        <begin position="74"/>
        <end position="95"/>
    </location>
</feature>
<reference evidence="3" key="1">
    <citation type="submission" date="2022-11" db="UniProtKB">
        <authorList>
            <consortium name="WormBaseParasite"/>
        </authorList>
    </citation>
    <scope>IDENTIFICATION</scope>
</reference>
<dbReference type="AlphaFoldDB" id="A0A914RXL6"/>
<evidence type="ECO:0000313" key="2">
    <source>
        <dbReference type="Proteomes" id="UP000887564"/>
    </source>
</evidence>
<protein>
    <submittedName>
        <fullName evidence="3">Uncharacterized protein</fullName>
    </submittedName>
</protein>
<dbReference type="PANTHER" id="PTHR10796:SF185">
    <property type="entry name" value="SSD DOMAIN-CONTAINING PROTEIN"/>
    <property type="match status" value="1"/>
</dbReference>
<feature type="transmembrane region" description="Helical" evidence="1">
    <location>
        <begin position="50"/>
        <end position="68"/>
    </location>
</feature>
<evidence type="ECO:0000256" key="1">
    <source>
        <dbReference type="SAM" id="Phobius"/>
    </source>
</evidence>
<dbReference type="InterPro" id="IPR051697">
    <property type="entry name" value="Patched_domain-protein"/>
</dbReference>
<evidence type="ECO:0000313" key="3">
    <source>
        <dbReference type="WBParaSite" id="PEQ_0001093201-mRNA-1"/>
    </source>
</evidence>
<keyword evidence="1" id="KW-0472">Membrane</keyword>
<name>A0A914RXL6_PAREQ</name>
<dbReference type="PANTHER" id="PTHR10796">
    <property type="entry name" value="PATCHED-RELATED"/>
    <property type="match status" value="1"/>
</dbReference>
<dbReference type="Proteomes" id="UP000887564">
    <property type="component" value="Unplaced"/>
</dbReference>
<dbReference type="WBParaSite" id="PEQ_0001093201-mRNA-1">
    <property type="protein sequence ID" value="PEQ_0001093201-mRNA-1"/>
    <property type="gene ID" value="PEQ_0001093201"/>
</dbReference>
<keyword evidence="1" id="KW-1133">Transmembrane helix</keyword>
<organism evidence="2 3">
    <name type="scientific">Parascaris equorum</name>
    <name type="common">Equine roundworm</name>
    <dbReference type="NCBI Taxonomy" id="6256"/>
    <lineage>
        <taxon>Eukaryota</taxon>
        <taxon>Metazoa</taxon>
        <taxon>Ecdysozoa</taxon>
        <taxon>Nematoda</taxon>
        <taxon>Chromadorea</taxon>
        <taxon>Rhabditida</taxon>
        <taxon>Spirurina</taxon>
        <taxon>Ascaridomorpha</taxon>
        <taxon>Ascaridoidea</taxon>
        <taxon>Ascarididae</taxon>
        <taxon>Parascaris</taxon>
    </lineage>
</organism>
<keyword evidence="1" id="KW-0812">Transmembrane</keyword>